<sequence length="116" mass="13064">MIDYGLVDQVHPSSLFAIEKNSKLAELPRLAFHARLANVKPIGNQWSEEAISYFYSCVSDRELLITQNVQSTPPVPVKLIRYSSKLNLKNGACNITLDIAEDMANQKYLNLTKQNP</sequence>
<evidence type="ECO:0000313" key="1">
    <source>
        <dbReference type="EMBL" id="KII66485.1"/>
    </source>
</evidence>
<dbReference type="Proteomes" id="UP000031668">
    <property type="component" value="Unassembled WGS sequence"/>
</dbReference>
<name>A0A0C2MQ58_THEKT</name>
<reference evidence="1 2" key="1">
    <citation type="journal article" date="2014" name="Genome Biol. Evol.">
        <title>The genome of the myxosporean Thelohanellus kitauei shows adaptations to nutrient acquisition within its fish host.</title>
        <authorList>
            <person name="Yang Y."/>
            <person name="Xiong J."/>
            <person name="Zhou Z."/>
            <person name="Huo F."/>
            <person name="Miao W."/>
            <person name="Ran C."/>
            <person name="Liu Y."/>
            <person name="Zhang J."/>
            <person name="Feng J."/>
            <person name="Wang M."/>
            <person name="Wang M."/>
            <person name="Wang L."/>
            <person name="Yao B."/>
        </authorList>
    </citation>
    <scope>NUCLEOTIDE SEQUENCE [LARGE SCALE GENOMIC DNA]</scope>
    <source>
        <strain evidence="1">Wuqing</strain>
    </source>
</reference>
<dbReference type="AlphaFoldDB" id="A0A0C2MQ58"/>
<dbReference type="EMBL" id="JWZT01003512">
    <property type="protein sequence ID" value="KII66485.1"/>
    <property type="molecule type" value="Genomic_DNA"/>
</dbReference>
<proteinExistence type="predicted"/>
<organism evidence="1 2">
    <name type="scientific">Thelohanellus kitauei</name>
    <name type="common">Myxosporean</name>
    <dbReference type="NCBI Taxonomy" id="669202"/>
    <lineage>
        <taxon>Eukaryota</taxon>
        <taxon>Metazoa</taxon>
        <taxon>Cnidaria</taxon>
        <taxon>Myxozoa</taxon>
        <taxon>Myxosporea</taxon>
        <taxon>Bivalvulida</taxon>
        <taxon>Platysporina</taxon>
        <taxon>Myxobolidae</taxon>
        <taxon>Thelohanellus</taxon>
    </lineage>
</organism>
<protein>
    <submittedName>
        <fullName evidence="1">Uncharacterized protein</fullName>
    </submittedName>
</protein>
<comment type="caution">
    <text evidence="1">The sequence shown here is derived from an EMBL/GenBank/DDBJ whole genome shotgun (WGS) entry which is preliminary data.</text>
</comment>
<dbReference type="InterPro" id="IPR035437">
    <property type="entry name" value="SNase_OB-fold_sf"/>
</dbReference>
<dbReference type="OrthoDB" id="9989103at2759"/>
<evidence type="ECO:0000313" key="2">
    <source>
        <dbReference type="Proteomes" id="UP000031668"/>
    </source>
</evidence>
<keyword evidence="2" id="KW-1185">Reference proteome</keyword>
<accession>A0A0C2MQ58</accession>
<dbReference type="Gene3D" id="2.40.50.90">
    <property type="match status" value="1"/>
</dbReference>
<gene>
    <name evidence="1" type="ORF">RF11_15944</name>
</gene>